<dbReference type="InterPro" id="IPR018060">
    <property type="entry name" value="HTH_AraC"/>
</dbReference>
<evidence type="ECO:0000256" key="2">
    <source>
        <dbReference type="ARBA" id="ARBA00023125"/>
    </source>
</evidence>
<dbReference type="FunCoup" id="A0A0D2JXI1">
    <property type="interactions" value="88"/>
</dbReference>
<dbReference type="GO" id="GO:0003700">
    <property type="term" value="F:DNA-binding transcription factor activity"/>
    <property type="evidence" value="ECO:0007669"/>
    <property type="project" value="InterPro"/>
</dbReference>
<feature type="domain" description="HTH araC/xylS-type" evidence="4">
    <location>
        <begin position="54"/>
        <end position="152"/>
    </location>
</feature>
<evidence type="ECO:0000256" key="3">
    <source>
        <dbReference type="ARBA" id="ARBA00023163"/>
    </source>
</evidence>
<dbReference type="PROSITE" id="PS01124">
    <property type="entry name" value="HTH_ARAC_FAMILY_2"/>
    <property type="match status" value="1"/>
</dbReference>
<dbReference type="PANTHER" id="PTHR47893">
    <property type="entry name" value="REGULATORY PROTEIN PCHR"/>
    <property type="match status" value="1"/>
</dbReference>
<keyword evidence="2" id="KW-0238">DNA-binding</keyword>
<dbReference type="PRINTS" id="PR00032">
    <property type="entry name" value="HTHARAC"/>
</dbReference>
<dbReference type="STRING" id="1429043.X474_10180"/>
<comment type="caution">
    <text evidence="5">The sequence shown here is derived from an EMBL/GenBank/DDBJ whole genome shotgun (WGS) entry which is preliminary data.</text>
</comment>
<protein>
    <submittedName>
        <fullName evidence="5">AraC family transcriptional regulator</fullName>
    </submittedName>
</protein>
<dbReference type="Pfam" id="PF12833">
    <property type="entry name" value="HTH_18"/>
    <property type="match status" value="1"/>
</dbReference>
<dbReference type="SMART" id="SM00342">
    <property type="entry name" value="HTH_ARAC"/>
    <property type="match status" value="1"/>
</dbReference>
<dbReference type="Gene3D" id="1.10.10.60">
    <property type="entry name" value="Homeodomain-like"/>
    <property type="match status" value="2"/>
</dbReference>
<evidence type="ECO:0000259" key="4">
    <source>
        <dbReference type="PROSITE" id="PS01124"/>
    </source>
</evidence>
<dbReference type="InParanoid" id="A0A0D2JXI1"/>
<dbReference type="InterPro" id="IPR018062">
    <property type="entry name" value="HTH_AraC-typ_CS"/>
</dbReference>
<dbReference type="InterPro" id="IPR053142">
    <property type="entry name" value="PchR_regulatory_protein"/>
</dbReference>
<dbReference type="GO" id="GO:0043565">
    <property type="term" value="F:sequence-specific DNA binding"/>
    <property type="evidence" value="ECO:0007669"/>
    <property type="project" value="InterPro"/>
</dbReference>
<dbReference type="InterPro" id="IPR020449">
    <property type="entry name" value="Tscrpt_reg_AraC-type_HTH"/>
</dbReference>
<gene>
    <name evidence="5" type="ORF">X474_10180</name>
</gene>
<dbReference type="Proteomes" id="UP000032233">
    <property type="component" value="Unassembled WGS sequence"/>
</dbReference>
<dbReference type="EMBL" id="AZAC01000011">
    <property type="protein sequence ID" value="KIX14295.1"/>
    <property type="molecule type" value="Genomic_DNA"/>
</dbReference>
<evidence type="ECO:0000256" key="1">
    <source>
        <dbReference type="ARBA" id="ARBA00023015"/>
    </source>
</evidence>
<keyword evidence="3" id="KW-0804">Transcription</keyword>
<dbReference type="PANTHER" id="PTHR47893:SF1">
    <property type="entry name" value="REGULATORY PROTEIN PCHR"/>
    <property type="match status" value="1"/>
</dbReference>
<reference evidence="5 6" key="1">
    <citation type="submission" date="2013-11" db="EMBL/GenBank/DDBJ databases">
        <title>Metagenomic analysis of a methanogenic consortium involved in long chain n-alkane degradation.</title>
        <authorList>
            <person name="Davidova I.A."/>
            <person name="Callaghan A.V."/>
            <person name="Wawrik B."/>
            <person name="Pruitt S."/>
            <person name="Marks C."/>
            <person name="Duncan K.E."/>
            <person name="Suflita J.M."/>
        </authorList>
    </citation>
    <scope>NUCLEOTIDE SEQUENCE [LARGE SCALE GENOMIC DNA]</scope>
    <source>
        <strain evidence="5 6">SPR</strain>
    </source>
</reference>
<dbReference type="PROSITE" id="PS00041">
    <property type="entry name" value="HTH_ARAC_FAMILY_1"/>
    <property type="match status" value="1"/>
</dbReference>
<keyword evidence="1" id="KW-0805">Transcription regulation</keyword>
<dbReference type="InterPro" id="IPR009057">
    <property type="entry name" value="Homeodomain-like_sf"/>
</dbReference>
<name>A0A0D2JXI1_9BACT</name>
<sequence>MLKQIMNCPFQGDLGNIYLEGKVLELIARQLHKLGSMHHEACTDFYPKDLERAREAYHILLKRIERPPSLQDLSLMVGMNRNKLNHCFKQLYGGTVFNVLRQARLSKALSLLHETDSSLSEIALSVGYSDQANFCNAFRRHFGQTPNLVRRKGLAGISVH</sequence>
<organism evidence="5 6">
    <name type="scientific">Dethiosulfatarculus sandiegensis</name>
    <dbReference type="NCBI Taxonomy" id="1429043"/>
    <lineage>
        <taxon>Bacteria</taxon>
        <taxon>Pseudomonadati</taxon>
        <taxon>Thermodesulfobacteriota</taxon>
        <taxon>Desulfarculia</taxon>
        <taxon>Desulfarculales</taxon>
        <taxon>Desulfarculaceae</taxon>
        <taxon>Dethiosulfatarculus</taxon>
    </lineage>
</organism>
<accession>A0A0D2JXI1</accession>
<dbReference type="AlphaFoldDB" id="A0A0D2JXI1"/>
<evidence type="ECO:0000313" key="5">
    <source>
        <dbReference type="EMBL" id="KIX14295.1"/>
    </source>
</evidence>
<dbReference type="SUPFAM" id="SSF46689">
    <property type="entry name" value="Homeodomain-like"/>
    <property type="match status" value="2"/>
</dbReference>
<proteinExistence type="predicted"/>
<keyword evidence="6" id="KW-1185">Reference proteome</keyword>
<evidence type="ECO:0000313" key="6">
    <source>
        <dbReference type="Proteomes" id="UP000032233"/>
    </source>
</evidence>